<evidence type="ECO:0008006" key="4">
    <source>
        <dbReference type="Google" id="ProtNLM"/>
    </source>
</evidence>
<dbReference type="AlphaFoldDB" id="A0A8E2AQD2"/>
<sequence>MQTGTLADMSSMGRKRQRMDNPSGPVDYATFTADARESSSVTRKRARITTSITGAAPNVKTSESHDSSSARDMRSYWLEDSAREELRNRLCQSGTNGIAAWETDTRAHDANPDRLAARGSLDRAEQSRMRHSVTNNLQQQRSQALDDCAIAQIIDGWIKGWSEVRDSDCEWWSVSEEAAERIERPAFAHIPESILYWFPAYLDIVIYADIRSVGAAHRRPRYQCLLSMPWRTLRDLAQSLPSSPHDARKLLELNAVVFSSNTLITTRPGGSSSDAWYIIFSVMDDRATLAACSRTCKVFAWLASQSHRSRNTPSGDVKHCHVSYPRTDHDAALNRLFRPGPIRPFVMPSSPIFQLLFAIPHGVRKLSEVNAVLPLLTHNSSGVKLLTTRPGGLPPDIWHLVFNYVESFQSLVACGLTCKVLARQVECIQLICQRHPFASDDQGMMHRPFVRSYRDPLLQCLLEGGAMRPFIMPKSSALRLIYSSIHGRSRLSYMNAVETSPFTLTTLPAGLPLEIWYIILESVDDARALLVCTSICKTFATWVRRMLSDLINPYRYAYLQSRCLPLNKLRRHVKGSTVVGYLVRNQLQQAYILPEWLMNFVCVFAGKMRALHTLKIRSETAISLPYLRPPYMRAASRFQGVVELELSNFSFFSFGDFARFVCALPSLRSLALESVTWDRGPRRDLYGEPFAKHLHLHHIRIVSGVISQYTSLLSAPHLLQNLKTLHILPTERPFLPVSVTIHDQFPPPLNDNPSDSRDSAAVLQALRTSHRLQVADVEVLADYAPREWLRTCFGFLDAAFTSSAASDFNAFNVTLECHISRYDETFISPFPLLRARGILKGPDKEIAQYRTGAI</sequence>
<feature type="region of interest" description="Disordered" evidence="1">
    <location>
        <begin position="50"/>
        <end position="72"/>
    </location>
</feature>
<organism evidence="2 3">
    <name type="scientific">Obba rivulosa</name>
    <dbReference type="NCBI Taxonomy" id="1052685"/>
    <lineage>
        <taxon>Eukaryota</taxon>
        <taxon>Fungi</taxon>
        <taxon>Dikarya</taxon>
        <taxon>Basidiomycota</taxon>
        <taxon>Agaricomycotina</taxon>
        <taxon>Agaricomycetes</taxon>
        <taxon>Polyporales</taxon>
        <taxon>Gelatoporiaceae</taxon>
        <taxon>Obba</taxon>
    </lineage>
</organism>
<reference evidence="2 3" key="1">
    <citation type="submission" date="2016-07" db="EMBL/GenBank/DDBJ databases">
        <title>Draft genome of the white-rot fungus Obba rivulosa 3A-2.</title>
        <authorList>
            <consortium name="DOE Joint Genome Institute"/>
            <person name="Miettinen O."/>
            <person name="Riley R."/>
            <person name="Acob R."/>
            <person name="Barry K."/>
            <person name="Cullen D."/>
            <person name="De Vries R."/>
            <person name="Hainaut M."/>
            <person name="Hatakka A."/>
            <person name="Henrissat B."/>
            <person name="Hilden K."/>
            <person name="Kuo R."/>
            <person name="Labutti K."/>
            <person name="Lipzen A."/>
            <person name="Makela M.R."/>
            <person name="Sandor L."/>
            <person name="Spatafora J.W."/>
            <person name="Grigoriev I.V."/>
            <person name="Hibbett D.S."/>
        </authorList>
    </citation>
    <scope>NUCLEOTIDE SEQUENCE [LARGE SCALE GENOMIC DNA]</scope>
    <source>
        <strain evidence="2 3">3A-2</strain>
    </source>
</reference>
<proteinExistence type="predicted"/>
<name>A0A8E2AQD2_9APHY</name>
<feature type="region of interest" description="Disordered" evidence="1">
    <location>
        <begin position="1"/>
        <end position="32"/>
    </location>
</feature>
<dbReference type="Proteomes" id="UP000250043">
    <property type="component" value="Unassembled WGS sequence"/>
</dbReference>
<feature type="compositionally biased region" description="Basic and acidic residues" evidence="1">
    <location>
        <begin position="62"/>
        <end position="72"/>
    </location>
</feature>
<evidence type="ECO:0000313" key="2">
    <source>
        <dbReference type="EMBL" id="OCH88701.1"/>
    </source>
</evidence>
<evidence type="ECO:0000256" key="1">
    <source>
        <dbReference type="SAM" id="MobiDB-lite"/>
    </source>
</evidence>
<dbReference type="EMBL" id="KV722445">
    <property type="protein sequence ID" value="OCH88701.1"/>
    <property type="molecule type" value="Genomic_DNA"/>
</dbReference>
<accession>A0A8E2AQD2</accession>
<gene>
    <name evidence="2" type="ORF">OBBRIDRAFT_826955</name>
</gene>
<protein>
    <recommendedName>
        <fullName evidence="4">F-box domain-containing protein</fullName>
    </recommendedName>
</protein>
<keyword evidence="3" id="KW-1185">Reference proteome</keyword>
<evidence type="ECO:0000313" key="3">
    <source>
        <dbReference type="Proteomes" id="UP000250043"/>
    </source>
</evidence>